<evidence type="ECO:0000256" key="1">
    <source>
        <dbReference type="ARBA" id="ARBA00004496"/>
    </source>
</evidence>
<evidence type="ECO:0000256" key="4">
    <source>
        <dbReference type="ARBA" id="ARBA00022490"/>
    </source>
</evidence>
<dbReference type="HAMAP" id="MF_01114">
    <property type="entry name" value="RecX"/>
    <property type="match status" value="1"/>
</dbReference>
<dbReference type="InterPro" id="IPR036388">
    <property type="entry name" value="WH-like_DNA-bd_sf"/>
</dbReference>
<evidence type="ECO:0000313" key="8">
    <source>
        <dbReference type="Proteomes" id="UP000228762"/>
    </source>
</evidence>
<name>A0A2M7EJJ5_9BACT</name>
<evidence type="ECO:0000259" key="5">
    <source>
        <dbReference type="Pfam" id="PF02631"/>
    </source>
</evidence>
<dbReference type="GO" id="GO:0005737">
    <property type="term" value="C:cytoplasm"/>
    <property type="evidence" value="ECO:0007669"/>
    <property type="project" value="UniProtKB-SubCell"/>
</dbReference>
<accession>A0A2M7EJJ5</accession>
<dbReference type="PANTHER" id="PTHR33602">
    <property type="entry name" value="REGULATORY PROTEIN RECX FAMILY PROTEIN"/>
    <property type="match status" value="1"/>
</dbReference>
<dbReference type="EMBL" id="PFEV01000167">
    <property type="protein sequence ID" value="PIV70736.1"/>
    <property type="molecule type" value="Genomic_DNA"/>
</dbReference>
<proteinExistence type="inferred from homology"/>
<evidence type="ECO:0000313" key="7">
    <source>
        <dbReference type="EMBL" id="PIV70736.1"/>
    </source>
</evidence>
<protein>
    <recommendedName>
        <fullName evidence="3">Regulatory protein RecX</fullName>
    </recommendedName>
</protein>
<dbReference type="Pfam" id="PF02631">
    <property type="entry name" value="RecX_HTH2"/>
    <property type="match status" value="1"/>
</dbReference>
<dbReference type="PANTHER" id="PTHR33602:SF1">
    <property type="entry name" value="REGULATORY PROTEIN RECX FAMILY PROTEIN"/>
    <property type="match status" value="1"/>
</dbReference>
<evidence type="ECO:0000259" key="6">
    <source>
        <dbReference type="Pfam" id="PF21981"/>
    </source>
</evidence>
<dbReference type="AlphaFoldDB" id="A0A2M7EJJ5"/>
<feature type="non-terminal residue" evidence="7">
    <location>
        <position position="1"/>
    </location>
</feature>
<sequence>AYRYLSFRPRTVIEVEKYLQKKALKYLFTAGEITATLELLKDQGYLNDLEFIKSFVNSRNLLKPKSRRVLEMELRKLGISQMDIDSFFSNNSTDEDELAQNALKKKIKSLSLIPEEKKRFVKAISFLQRRGFSYDVAKKAYLQLMSRKSIM</sequence>
<dbReference type="Gene3D" id="1.10.10.10">
    <property type="entry name" value="Winged helix-like DNA-binding domain superfamily/Winged helix DNA-binding domain"/>
    <property type="match status" value="3"/>
</dbReference>
<dbReference type="Pfam" id="PF21981">
    <property type="entry name" value="RecX_HTH3"/>
    <property type="match status" value="1"/>
</dbReference>
<gene>
    <name evidence="7" type="ORF">COW57_03580</name>
</gene>
<keyword evidence="4" id="KW-0963">Cytoplasm</keyword>
<organism evidence="7 8">
    <name type="scientific">Candidatus Roizmanbacteria bacterium CG17_big_fil_post_rev_8_21_14_2_50_39_7</name>
    <dbReference type="NCBI Taxonomy" id="1974858"/>
    <lineage>
        <taxon>Bacteria</taxon>
        <taxon>Candidatus Roizmaniibacteriota</taxon>
    </lineage>
</organism>
<feature type="domain" description="RecX second three-helical" evidence="5">
    <location>
        <begin position="47"/>
        <end position="85"/>
    </location>
</feature>
<comment type="subcellular location">
    <subcellularLocation>
        <location evidence="1">Cytoplasm</location>
    </subcellularLocation>
</comment>
<dbReference type="Proteomes" id="UP000228762">
    <property type="component" value="Unassembled WGS sequence"/>
</dbReference>
<comment type="caution">
    <text evidence="7">The sequence shown here is derived from an EMBL/GenBank/DDBJ whole genome shotgun (WGS) entry which is preliminary data.</text>
</comment>
<comment type="similarity">
    <text evidence="2">Belongs to the RecX family.</text>
</comment>
<dbReference type="GO" id="GO:0006282">
    <property type="term" value="P:regulation of DNA repair"/>
    <property type="evidence" value="ECO:0007669"/>
    <property type="project" value="InterPro"/>
</dbReference>
<dbReference type="InterPro" id="IPR003783">
    <property type="entry name" value="Regulatory_RecX"/>
</dbReference>
<reference evidence="8" key="1">
    <citation type="submission" date="2017-09" db="EMBL/GenBank/DDBJ databases">
        <title>Depth-based differentiation of microbial function through sediment-hosted aquifers and enrichment of novel symbionts in the deep terrestrial subsurface.</title>
        <authorList>
            <person name="Probst A.J."/>
            <person name="Ladd B."/>
            <person name="Jarett J.K."/>
            <person name="Geller-Mcgrath D.E."/>
            <person name="Sieber C.M.K."/>
            <person name="Emerson J.B."/>
            <person name="Anantharaman K."/>
            <person name="Thomas B.C."/>
            <person name="Malmstrom R."/>
            <person name="Stieglmeier M."/>
            <person name="Klingl A."/>
            <person name="Woyke T."/>
            <person name="Ryan C.M."/>
            <person name="Banfield J.F."/>
        </authorList>
    </citation>
    <scope>NUCLEOTIDE SEQUENCE [LARGE SCALE GENOMIC DNA]</scope>
</reference>
<dbReference type="InterPro" id="IPR053925">
    <property type="entry name" value="RecX_HTH_3rd"/>
</dbReference>
<feature type="domain" description="RecX third three-helical" evidence="6">
    <location>
        <begin position="94"/>
        <end position="140"/>
    </location>
</feature>
<evidence type="ECO:0000256" key="3">
    <source>
        <dbReference type="ARBA" id="ARBA00018111"/>
    </source>
</evidence>
<evidence type="ECO:0000256" key="2">
    <source>
        <dbReference type="ARBA" id="ARBA00009695"/>
    </source>
</evidence>
<dbReference type="InterPro" id="IPR053924">
    <property type="entry name" value="RecX_HTH_2nd"/>
</dbReference>